<evidence type="ECO:0000313" key="1">
    <source>
        <dbReference type="EMBL" id="GIY60294.1"/>
    </source>
</evidence>
<keyword evidence="2" id="KW-1185">Reference proteome</keyword>
<dbReference type="AlphaFoldDB" id="A0AAV4UR78"/>
<evidence type="ECO:0000313" key="2">
    <source>
        <dbReference type="Proteomes" id="UP001054945"/>
    </source>
</evidence>
<dbReference type="Proteomes" id="UP001054945">
    <property type="component" value="Unassembled WGS sequence"/>
</dbReference>
<evidence type="ECO:0008006" key="3">
    <source>
        <dbReference type="Google" id="ProtNLM"/>
    </source>
</evidence>
<proteinExistence type="predicted"/>
<dbReference type="EMBL" id="BPLR01013306">
    <property type="protein sequence ID" value="GIY60294.1"/>
    <property type="molecule type" value="Genomic_DNA"/>
</dbReference>
<sequence length="109" mass="12485">MELLLSLSYSPNILFGRLFDVHFMQMGRSLSSIEADTKEVPFHVEQLLFGEKLAFIKSRTRVNNLFHSFHIRNHLISSLLRASQRKSSHSPRAHIPANEAVYIFMAAST</sequence>
<name>A0AAV4UR78_CAEEX</name>
<reference evidence="1 2" key="1">
    <citation type="submission" date="2021-06" db="EMBL/GenBank/DDBJ databases">
        <title>Caerostris extrusa draft genome.</title>
        <authorList>
            <person name="Kono N."/>
            <person name="Arakawa K."/>
        </authorList>
    </citation>
    <scope>NUCLEOTIDE SEQUENCE [LARGE SCALE GENOMIC DNA]</scope>
</reference>
<accession>A0AAV4UR78</accession>
<comment type="caution">
    <text evidence="1">The sequence shown here is derived from an EMBL/GenBank/DDBJ whole genome shotgun (WGS) entry which is preliminary data.</text>
</comment>
<gene>
    <name evidence="1" type="ORF">CEXT_53321</name>
</gene>
<protein>
    <recommendedName>
        <fullName evidence="3">Maturase K</fullName>
    </recommendedName>
</protein>
<organism evidence="1 2">
    <name type="scientific">Caerostris extrusa</name>
    <name type="common">Bark spider</name>
    <name type="synonym">Caerostris bankana</name>
    <dbReference type="NCBI Taxonomy" id="172846"/>
    <lineage>
        <taxon>Eukaryota</taxon>
        <taxon>Metazoa</taxon>
        <taxon>Ecdysozoa</taxon>
        <taxon>Arthropoda</taxon>
        <taxon>Chelicerata</taxon>
        <taxon>Arachnida</taxon>
        <taxon>Araneae</taxon>
        <taxon>Araneomorphae</taxon>
        <taxon>Entelegynae</taxon>
        <taxon>Araneoidea</taxon>
        <taxon>Araneidae</taxon>
        <taxon>Caerostris</taxon>
    </lineage>
</organism>